<evidence type="ECO:0000256" key="7">
    <source>
        <dbReference type="ARBA" id="ARBA00023139"/>
    </source>
</evidence>
<sequence length="781" mass="85873">MITKLKSAGVCLSLMMGFVFSQAEASPLTGACYDYASRPATSAVSYDIESVAILLANNAITTALAQADVSGTLRTLYPFVYSAVKGGIVEEGSNGSDPEIVSCLEEFNERINAIEGKFLTDELADLKSIIDAAKLNIKAGRPSYHLTAANEFNELATKIGVRILDRLKEIDDGTTTNGTYDGITEIIPGFITAIQMEYLHRAEFDRYCYSLDAFPYWNGLDVDEQVPYSILLSIYNNEDQGGGILDWLTRPDSDSKNCDLGYSSFHTYQNVLDQNKSGTYGEVLKAVGININETPFASGLISTSVDFANSRLTKYRESLITQCKDGKFRDEYTGRELDPNDCESSRNSYLTESIRTDSVFSEGEETKRMLLDMAFIVDTWDLSNLIEPQFNALNRVIHPETYNSVRLKHGPSNLCVDYYGIVNAYCDTGESVFVFRPYQDGYLISHPGENRNFKDKGAGIGLTYLEGEGAVATWYVSTQNSLGLSEIRNKYTNNCLIVDDSLRLAVAGCDANSQVWDIGGGTIPTPNSSGLFVRLRDVESNVCVGAACDENRYEFHIIEYNGGYLVTNVYTGQNLKDRDWGIDILTGLGHVATWYFVDSDHNGLFELRNKSTDKCLASNGTGLIAETCDSGAGSEIWKLDTVHIPTGDYIDLSVKSGISTLGWCLSRHYTQGYQMGACGPLSSTVLYEHDGGYLIKDVSAGTYMKDIGLGFGGDSLMPSQEVSEYTTWDFYGPYQDGTYKVRNRGTGQCLRAHDASGGRAIVAQLDCADSASINWIRMADK</sequence>
<keyword evidence="8" id="KW-0998">Cell outer membrane</keyword>
<evidence type="ECO:0000256" key="8">
    <source>
        <dbReference type="ARBA" id="ARBA00023237"/>
    </source>
</evidence>
<feature type="chain" id="PRO_5046397326" description="Ricin B lectin domain-containing protein" evidence="10">
    <location>
        <begin position="26"/>
        <end position="781"/>
    </location>
</feature>
<keyword evidence="2" id="KW-0800">Toxin</keyword>
<keyword evidence="3 10" id="KW-0732">Signal</keyword>
<evidence type="ECO:0000256" key="4">
    <source>
        <dbReference type="ARBA" id="ARBA00022734"/>
    </source>
</evidence>
<dbReference type="CDD" id="cd00161">
    <property type="entry name" value="beta-trefoil_Ricin-like"/>
    <property type="match status" value="1"/>
</dbReference>
<reference evidence="11 12" key="1">
    <citation type="submission" date="2024-08" db="EMBL/GenBank/DDBJ databases">
        <authorList>
            <person name="Ishaq N."/>
        </authorList>
    </citation>
    <scope>NUCLEOTIDE SEQUENCE [LARGE SCALE GENOMIC DNA]</scope>
    <source>
        <strain evidence="11 12">DSM 18651</strain>
    </source>
</reference>
<accession>A0ABV4P6X7</accession>
<evidence type="ECO:0000256" key="2">
    <source>
        <dbReference type="ARBA" id="ARBA00022656"/>
    </source>
</evidence>
<feature type="signal peptide" evidence="10">
    <location>
        <begin position="1"/>
        <end position="25"/>
    </location>
</feature>
<evidence type="ECO:0000256" key="3">
    <source>
        <dbReference type="ARBA" id="ARBA00022729"/>
    </source>
</evidence>
<dbReference type="PROSITE" id="PS50231">
    <property type="entry name" value="RICIN_B_LECTIN"/>
    <property type="match status" value="2"/>
</dbReference>
<evidence type="ECO:0000256" key="10">
    <source>
        <dbReference type="SAM" id="SignalP"/>
    </source>
</evidence>
<proteinExistence type="predicted"/>
<keyword evidence="9" id="KW-0449">Lipoprotein</keyword>
<comment type="caution">
    <text evidence="11">The sequence shown here is derived from an EMBL/GenBank/DDBJ whole genome shotgun (WGS) entry which is preliminary data.</text>
</comment>
<dbReference type="SUPFAM" id="SSF50370">
    <property type="entry name" value="Ricin B-like lectins"/>
    <property type="match status" value="3"/>
</dbReference>
<evidence type="ECO:0000256" key="5">
    <source>
        <dbReference type="ARBA" id="ARBA00023026"/>
    </source>
</evidence>
<dbReference type="InterPro" id="IPR035992">
    <property type="entry name" value="Ricin_B-like_lectins"/>
</dbReference>
<keyword evidence="7" id="KW-0564">Palmitate</keyword>
<evidence type="ECO:0000313" key="11">
    <source>
        <dbReference type="EMBL" id="MFA0813765.1"/>
    </source>
</evidence>
<keyword evidence="12" id="KW-1185">Reference proteome</keyword>
<evidence type="ECO:0000256" key="1">
    <source>
        <dbReference type="ARBA" id="ARBA00004459"/>
    </source>
</evidence>
<protein>
    <recommendedName>
        <fullName evidence="13">Ricin B lectin domain-containing protein</fullName>
    </recommendedName>
</protein>
<dbReference type="InterPro" id="IPR003558">
    <property type="entry name" value="CDtoxinA/C"/>
</dbReference>
<evidence type="ECO:0008006" key="13">
    <source>
        <dbReference type="Google" id="ProtNLM"/>
    </source>
</evidence>
<dbReference type="EMBL" id="JBGMEK010000135">
    <property type="protein sequence ID" value="MFA0813765.1"/>
    <property type="molecule type" value="Genomic_DNA"/>
</dbReference>
<evidence type="ECO:0000256" key="6">
    <source>
        <dbReference type="ARBA" id="ARBA00023136"/>
    </source>
</evidence>
<organism evidence="11 12">
    <name type="scientific">Microbulbifer epialgicus</name>
    <dbReference type="NCBI Taxonomy" id="393907"/>
    <lineage>
        <taxon>Bacteria</taxon>
        <taxon>Pseudomonadati</taxon>
        <taxon>Pseudomonadota</taxon>
        <taxon>Gammaproteobacteria</taxon>
        <taxon>Cellvibrionales</taxon>
        <taxon>Microbulbiferaceae</taxon>
        <taxon>Microbulbifer</taxon>
    </lineage>
</organism>
<evidence type="ECO:0000313" key="12">
    <source>
        <dbReference type="Proteomes" id="UP001569428"/>
    </source>
</evidence>
<keyword evidence="4" id="KW-0430">Lectin</keyword>
<name>A0ABV4P6X7_9GAMM</name>
<dbReference type="Pfam" id="PF03498">
    <property type="entry name" value="CDtoxinA"/>
    <property type="match status" value="1"/>
</dbReference>
<keyword evidence="5" id="KW-0843">Virulence</keyword>
<comment type="subcellular location">
    <subcellularLocation>
        <location evidence="1">Cell outer membrane</location>
        <topology evidence="1">Lipid-anchor</topology>
    </subcellularLocation>
</comment>
<gene>
    <name evidence="11" type="ORF">ACCI49_23030</name>
</gene>
<dbReference type="Gene3D" id="2.80.10.50">
    <property type="match status" value="1"/>
</dbReference>
<dbReference type="RefSeq" id="WP_371841580.1">
    <property type="nucleotide sequence ID" value="NZ_JBGMEK010000135.1"/>
</dbReference>
<keyword evidence="6" id="KW-0472">Membrane</keyword>
<evidence type="ECO:0000256" key="9">
    <source>
        <dbReference type="ARBA" id="ARBA00023288"/>
    </source>
</evidence>
<dbReference type="Proteomes" id="UP001569428">
    <property type="component" value="Unassembled WGS sequence"/>
</dbReference>